<name>A0ABD3GAV9_9MARC</name>
<sequence>MRTFIINHSYGRDDGEPSMKVQQYQNARKSGATHIETFSLNPTMLSKLVKLEISAYVLTQQEQLFFREVAPPRPDQAGLTTLTAFS</sequence>
<organism evidence="1 2">
    <name type="scientific">Riccia sorocarpa</name>
    <dbReference type="NCBI Taxonomy" id="122646"/>
    <lineage>
        <taxon>Eukaryota</taxon>
        <taxon>Viridiplantae</taxon>
        <taxon>Streptophyta</taxon>
        <taxon>Embryophyta</taxon>
        <taxon>Marchantiophyta</taxon>
        <taxon>Marchantiopsida</taxon>
        <taxon>Marchantiidae</taxon>
        <taxon>Marchantiales</taxon>
        <taxon>Ricciaceae</taxon>
        <taxon>Riccia</taxon>
    </lineage>
</organism>
<evidence type="ECO:0000313" key="2">
    <source>
        <dbReference type="Proteomes" id="UP001633002"/>
    </source>
</evidence>
<gene>
    <name evidence="1" type="ORF">R1sor_026251</name>
</gene>
<reference evidence="1 2" key="1">
    <citation type="submission" date="2024-09" db="EMBL/GenBank/DDBJ databases">
        <title>Chromosome-scale assembly of Riccia sorocarpa.</title>
        <authorList>
            <person name="Paukszto L."/>
        </authorList>
    </citation>
    <scope>NUCLEOTIDE SEQUENCE [LARGE SCALE GENOMIC DNA]</scope>
    <source>
        <strain evidence="1">LP-2024</strain>
        <tissue evidence="1">Aerial parts of the thallus</tissue>
    </source>
</reference>
<dbReference type="AlphaFoldDB" id="A0ABD3GAV9"/>
<dbReference type="EMBL" id="JBJQOH010000008">
    <property type="protein sequence ID" value="KAL3676303.1"/>
    <property type="molecule type" value="Genomic_DNA"/>
</dbReference>
<comment type="caution">
    <text evidence="1">The sequence shown here is derived from an EMBL/GenBank/DDBJ whole genome shotgun (WGS) entry which is preliminary data.</text>
</comment>
<protein>
    <submittedName>
        <fullName evidence="1">Uncharacterized protein</fullName>
    </submittedName>
</protein>
<dbReference type="Proteomes" id="UP001633002">
    <property type="component" value="Unassembled WGS sequence"/>
</dbReference>
<proteinExistence type="predicted"/>
<keyword evidence="2" id="KW-1185">Reference proteome</keyword>
<accession>A0ABD3GAV9</accession>
<evidence type="ECO:0000313" key="1">
    <source>
        <dbReference type="EMBL" id="KAL3676303.1"/>
    </source>
</evidence>